<feature type="compositionally biased region" description="Polar residues" evidence="1">
    <location>
        <begin position="74"/>
        <end position="94"/>
    </location>
</feature>
<gene>
    <name evidence="2" type="ORF">CK203_057304</name>
</gene>
<evidence type="ECO:0000313" key="2">
    <source>
        <dbReference type="EMBL" id="RVW72777.1"/>
    </source>
</evidence>
<dbReference type="AlphaFoldDB" id="A0A438GKQ8"/>
<name>A0A438GKQ8_VITVI</name>
<dbReference type="Proteomes" id="UP000288805">
    <property type="component" value="Unassembled WGS sequence"/>
</dbReference>
<evidence type="ECO:0000256" key="1">
    <source>
        <dbReference type="SAM" id="MobiDB-lite"/>
    </source>
</evidence>
<organism evidence="2 3">
    <name type="scientific">Vitis vinifera</name>
    <name type="common">Grape</name>
    <dbReference type="NCBI Taxonomy" id="29760"/>
    <lineage>
        <taxon>Eukaryota</taxon>
        <taxon>Viridiplantae</taxon>
        <taxon>Streptophyta</taxon>
        <taxon>Embryophyta</taxon>
        <taxon>Tracheophyta</taxon>
        <taxon>Spermatophyta</taxon>
        <taxon>Magnoliopsida</taxon>
        <taxon>eudicotyledons</taxon>
        <taxon>Gunneridae</taxon>
        <taxon>Pentapetalae</taxon>
        <taxon>rosids</taxon>
        <taxon>Vitales</taxon>
        <taxon>Vitaceae</taxon>
        <taxon>Viteae</taxon>
        <taxon>Vitis</taxon>
    </lineage>
</organism>
<dbReference type="EMBL" id="QGNW01000407">
    <property type="protein sequence ID" value="RVW72777.1"/>
    <property type="molecule type" value="Genomic_DNA"/>
</dbReference>
<feature type="region of interest" description="Disordered" evidence="1">
    <location>
        <begin position="73"/>
        <end position="98"/>
    </location>
</feature>
<comment type="caution">
    <text evidence="2">The sequence shown here is derived from an EMBL/GenBank/DDBJ whole genome shotgun (WGS) entry which is preliminary data.</text>
</comment>
<reference evidence="2 3" key="1">
    <citation type="journal article" date="2018" name="PLoS Genet.">
        <title>Population sequencing reveals clonal diversity and ancestral inbreeding in the grapevine cultivar Chardonnay.</title>
        <authorList>
            <person name="Roach M.J."/>
            <person name="Johnson D.L."/>
            <person name="Bohlmann J."/>
            <person name="van Vuuren H.J."/>
            <person name="Jones S.J."/>
            <person name="Pretorius I.S."/>
            <person name="Schmidt S.A."/>
            <person name="Borneman A.R."/>
        </authorList>
    </citation>
    <scope>NUCLEOTIDE SEQUENCE [LARGE SCALE GENOMIC DNA]</scope>
    <source>
        <strain evidence="3">cv. Chardonnay</strain>
        <tissue evidence="2">Leaf</tissue>
    </source>
</reference>
<evidence type="ECO:0000313" key="3">
    <source>
        <dbReference type="Proteomes" id="UP000288805"/>
    </source>
</evidence>
<protein>
    <submittedName>
        <fullName evidence="2">Uncharacterized protein</fullName>
    </submittedName>
</protein>
<accession>A0A438GKQ8</accession>
<sequence>MKLKLRDMEPENGRVVEKDYLDLLDISIKVGKEEDKKLFQWVKSLHLDDEIKNPDPRIAAHAREFALNSHPLIDSTSVGQSSRPSVVGTSTSRYDGSRCGMMEDEDHGFRKAGPSIKVIGKTCKEREKTMAPPFNEHSMDEEYGMPSHSPSAQMTCDSYHVLYQIQGEFDTSTWVNSEYPIYVEAVGKTQEIYAWHL</sequence>
<proteinExistence type="predicted"/>